<keyword evidence="1" id="KW-1133">Transmembrane helix</keyword>
<protein>
    <submittedName>
        <fullName evidence="2">Uncharacterized protein</fullName>
    </submittedName>
</protein>
<accession>A0A0L8HMI5</accession>
<proteinExistence type="predicted"/>
<gene>
    <name evidence="2" type="ORF">OCBIM_22011327mg</name>
</gene>
<keyword evidence="1" id="KW-0812">Transmembrane</keyword>
<dbReference type="EMBL" id="KQ417781">
    <property type="protein sequence ID" value="KOF90354.1"/>
    <property type="molecule type" value="Genomic_DNA"/>
</dbReference>
<dbReference type="AlphaFoldDB" id="A0A0L8HMI5"/>
<evidence type="ECO:0000313" key="2">
    <source>
        <dbReference type="EMBL" id="KOF90354.1"/>
    </source>
</evidence>
<organism evidence="2">
    <name type="scientific">Octopus bimaculoides</name>
    <name type="common">California two-spotted octopus</name>
    <dbReference type="NCBI Taxonomy" id="37653"/>
    <lineage>
        <taxon>Eukaryota</taxon>
        <taxon>Metazoa</taxon>
        <taxon>Spiralia</taxon>
        <taxon>Lophotrochozoa</taxon>
        <taxon>Mollusca</taxon>
        <taxon>Cephalopoda</taxon>
        <taxon>Coleoidea</taxon>
        <taxon>Octopodiformes</taxon>
        <taxon>Octopoda</taxon>
        <taxon>Incirrata</taxon>
        <taxon>Octopodidae</taxon>
        <taxon>Octopus</taxon>
    </lineage>
</organism>
<reference evidence="2" key="1">
    <citation type="submission" date="2015-07" db="EMBL/GenBank/DDBJ databases">
        <title>MeaNS - Measles Nucleotide Surveillance Program.</title>
        <authorList>
            <person name="Tran T."/>
            <person name="Druce J."/>
        </authorList>
    </citation>
    <scope>NUCLEOTIDE SEQUENCE</scope>
    <source>
        <strain evidence="2">UCB-OBI-ISO-001</strain>
        <tissue evidence="2">Gonad</tissue>
    </source>
</reference>
<keyword evidence="1" id="KW-0472">Membrane</keyword>
<feature type="transmembrane region" description="Helical" evidence="1">
    <location>
        <begin position="20"/>
        <end position="43"/>
    </location>
</feature>
<name>A0A0L8HMI5_OCTBM</name>
<sequence length="79" mass="9313">MPLADLGCFLVLDLVPVCIYVYNCMFCPTFLVFDWSFIVCVLLKRNIIFPLKYKFNCLKKKEACLYELYLNSKIQVCIQ</sequence>
<evidence type="ECO:0000256" key="1">
    <source>
        <dbReference type="SAM" id="Phobius"/>
    </source>
</evidence>